<organism evidence="1">
    <name type="scientific">uncultured Caudovirales phage</name>
    <dbReference type="NCBI Taxonomy" id="2100421"/>
    <lineage>
        <taxon>Viruses</taxon>
        <taxon>Duplodnaviria</taxon>
        <taxon>Heunggongvirae</taxon>
        <taxon>Uroviricota</taxon>
        <taxon>Caudoviricetes</taxon>
        <taxon>Peduoviridae</taxon>
        <taxon>Maltschvirus</taxon>
        <taxon>Maltschvirus maltsch</taxon>
    </lineage>
</organism>
<accession>A0A6J5L9K0</accession>
<name>A0A6J5L9K0_9CAUD</name>
<evidence type="ECO:0000313" key="1">
    <source>
        <dbReference type="EMBL" id="CAB4129510.1"/>
    </source>
</evidence>
<gene>
    <name evidence="1" type="ORF">UFOVP116_27</name>
</gene>
<dbReference type="EMBL" id="LR796237">
    <property type="protein sequence ID" value="CAB4129510.1"/>
    <property type="molecule type" value="Genomic_DNA"/>
</dbReference>
<protein>
    <submittedName>
        <fullName evidence="1">Uncharacterized protein</fullName>
    </submittedName>
</protein>
<proteinExistence type="predicted"/>
<sequence length="202" mass="23085">MKIIEIIPSSLNEAYYSDYDRREQRSMDQFKRDFKRDEMEHELRHEDDALRQQKYKSSMQSSSAPSIYYITINGKIWRKDGSPVQFNGISHANAVANKIKARDTSKDVRVTATAAESGISAGLELIDEDSHYDAAEEILANAKEAKQRGDIGEFYTLMADYHDRLVQWHESKGRHIAADREAAKVEKYHAAAQAHVAKSDFE</sequence>
<reference evidence="1" key="1">
    <citation type="submission" date="2020-04" db="EMBL/GenBank/DDBJ databases">
        <authorList>
            <person name="Chiriac C."/>
            <person name="Salcher M."/>
            <person name="Ghai R."/>
            <person name="Kavagutti S V."/>
        </authorList>
    </citation>
    <scope>NUCLEOTIDE SEQUENCE</scope>
</reference>